<accession>A0AAN7I4R1</accession>
<dbReference type="RefSeq" id="XP_064688779.1">
    <property type="nucleotide sequence ID" value="XM_064823954.1"/>
</dbReference>
<comment type="caution">
    <text evidence="1">The sequence shown here is derived from an EMBL/GenBank/DDBJ whole genome shotgun (WGS) entry which is preliminary data.</text>
</comment>
<protein>
    <recommendedName>
        <fullName evidence="3">Transposase</fullName>
    </recommendedName>
</protein>
<reference evidence="1 2" key="1">
    <citation type="submission" date="2022-11" db="EMBL/GenBank/DDBJ databases">
        <title>Mucor velutinosus strain NIH1002 WGS.</title>
        <authorList>
            <person name="Subramanian P."/>
            <person name="Mullikin J.C."/>
            <person name="Segre J.A."/>
            <person name="Zelazny A.M."/>
        </authorList>
    </citation>
    <scope>NUCLEOTIDE SEQUENCE [LARGE SCALE GENOMIC DNA]</scope>
    <source>
        <strain evidence="1 2">NIH1002</strain>
    </source>
</reference>
<dbReference type="EMBL" id="JASEJX010000001">
    <property type="protein sequence ID" value="KAK4522113.1"/>
    <property type="molecule type" value="Genomic_DNA"/>
</dbReference>
<dbReference type="Proteomes" id="UP001304243">
    <property type="component" value="Unassembled WGS sequence"/>
</dbReference>
<keyword evidence="2" id="KW-1185">Reference proteome</keyword>
<sequence length="169" mass="19641">MTRPIPQEVQGSVNALFNQGCSLRAIQKIFPDLSVSVRSRYRKKFLGHSKHAKPGRRSKITTQNMNYIERNLRNGNLDGPKGVQCYLAHMGVQMTLRNIQYILKRKGFKAKRKVNITTAQLMFSQNIDALFWEHRCSREHLDVPISEHLALHCEDSYQICAFKWYGQTF</sequence>
<name>A0AAN7I4R1_9FUNG</name>
<dbReference type="GeneID" id="89948338"/>
<evidence type="ECO:0008006" key="3">
    <source>
        <dbReference type="Google" id="ProtNLM"/>
    </source>
</evidence>
<gene>
    <name evidence="1" type="ORF">ATC70_004652</name>
</gene>
<evidence type="ECO:0000313" key="1">
    <source>
        <dbReference type="EMBL" id="KAK4522113.1"/>
    </source>
</evidence>
<dbReference type="AlphaFoldDB" id="A0AAN7I4R1"/>
<evidence type="ECO:0000313" key="2">
    <source>
        <dbReference type="Proteomes" id="UP001304243"/>
    </source>
</evidence>
<proteinExistence type="predicted"/>
<organism evidence="1 2">
    <name type="scientific">Mucor velutinosus</name>
    <dbReference type="NCBI Taxonomy" id="708070"/>
    <lineage>
        <taxon>Eukaryota</taxon>
        <taxon>Fungi</taxon>
        <taxon>Fungi incertae sedis</taxon>
        <taxon>Mucoromycota</taxon>
        <taxon>Mucoromycotina</taxon>
        <taxon>Mucoromycetes</taxon>
        <taxon>Mucorales</taxon>
        <taxon>Mucorineae</taxon>
        <taxon>Mucoraceae</taxon>
        <taxon>Mucor</taxon>
    </lineage>
</organism>